<accession>A0A178LNR7</accession>
<evidence type="ECO:0000313" key="3">
    <source>
        <dbReference type="EMBL" id="OAN33350.1"/>
    </source>
</evidence>
<evidence type="ECO:0000313" key="4">
    <source>
        <dbReference type="Proteomes" id="UP000078396"/>
    </source>
</evidence>
<feature type="transmembrane region" description="Helical" evidence="1">
    <location>
        <begin position="120"/>
        <end position="153"/>
    </location>
</feature>
<feature type="transmembrane region" description="Helical" evidence="1">
    <location>
        <begin position="67"/>
        <end position="86"/>
    </location>
</feature>
<evidence type="ECO:0000256" key="1">
    <source>
        <dbReference type="SAM" id="Phobius"/>
    </source>
</evidence>
<keyword evidence="1" id="KW-1133">Transmembrane helix</keyword>
<dbReference type="EMBL" id="LWCS01000049">
    <property type="protein sequence ID" value="OAN33350.1"/>
    <property type="molecule type" value="Genomic_DNA"/>
</dbReference>
<dbReference type="STRING" id="912594.AWC12_16820"/>
<name>A0A178LNR7_MYCIR</name>
<evidence type="ECO:0000259" key="2">
    <source>
        <dbReference type="Pfam" id="PF07331"/>
    </source>
</evidence>
<feature type="transmembrane region" description="Helical" evidence="1">
    <location>
        <begin position="159"/>
        <end position="177"/>
    </location>
</feature>
<organism evidence="3 4">
    <name type="scientific">Mycolicibacterium iranicum</name>
    <name type="common">Mycobacterium iranicum</name>
    <dbReference type="NCBI Taxonomy" id="912594"/>
    <lineage>
        <taxon>Bacteria</taxon>
        <taxon>Bacillati</taxon>
        <taxon>Actinomycetota</taxon>
        <taxon>Actinomycetes</taxon>
        <taxon>Mycobacteriales</taxon>
        <taxon>Mycobacteriaceae</taxon>
        <taxon>Mycolicibacterium</taxon>
    </lineage>
</organism>
<reference evidence="3 4" key="1">
    <citation type="submission" date="2016-04" db="EMBL/GenBank/DDBJ databases">
        <title>Draft Genome Sequences of Staphylococcus capitis Strain H36, S. capitis Strain H65, S. cohnii Strain H62, S. hominis Strain H69, Mycobacterium iranicum Strain H39, Plantibacter sp. Strain H53, Pseudomonas oryzihabitans Strain H72, and Microbacterium sp. Strain H83, isolated from residential settings.</title>
        <authorList>
            <person name="Lymperopoulou D."/>
            <person name="Adams R.I."/>
            <person name="Lindow S."/>
            <person name="Coil D.A."/>
            <person name="Jospin G."/>
            <person name="Eisen J.A."/>
        </authorList>
    </citation>
    <scope>NUCLEOTIDE SEQUENCE [LARGE SCALE GENOMIC DNA]</scope>
    <source>
        <strain evidence="3 4">H39</strain>
    </source>
</reference>
<dbReference type="Pfam" id="PF07331">
    <property type="entry name" value="TctB"/>
    <property type="match status" value="1"/>
</dbReference>
<feature type="transmembrane region" description="Helical" evidence="1">
    <location>
        <begin position="35"/>
        <end position="55"/>
    </location>
</feature>
<dbReference type="InterPro" id="IPR009936">
    <property type="entry name" value="DUF1468"/>
</dbReference>
<keyword evidence="1" id="KW-0472">Membrane</keyword>
<dbReference type="OrthoDB" id="8455333at2"/>
<proteinExistence type="predicted"/>
<comment type="caution">
    <text evidence="3">The sequence shown here is derived from an EMBL/GenBank/DDBJ whole genome shotgun (WGS) entry which is preliminary data.</text>
</comment>
<dbReference type="AlphaFoldDB" id="A0A178LNR7"/>
<protein>
    <recommendedName>
        <fullName evidence="2">DUF1468 domain-containing protein</fullName>
    </recommendedName>
</protein>
<keyword evidence="1" id="KW-0812">Transmembrane</keyword>
<dbReference type="RefSeq" id="WP_064284091.1">
    <property type="nucleotide sequence ID" value="NZ_LWCS01000049.1"/>
</dbReference>
<sequence>MTTVPHAAASEPMPAMSVTVTGADKAKRQVNWPKLAFLGLILLGFALYTEVAMGMEWRTVAGRVGPGYFPRLLGFLAMAITVFAMVRELLQRPAIDAPVDAAEAAEEAAEPDLGRHPLALAGFVVAAALFVGLFGLLGAALSGILFLGATLWFLDREHHVRAVILAIAVPVLLYLAFESALNVGLPQGIVPIG</sequence>
<feature type="domain" description="DUF1468" evidence="2">
    <location>
        <begin position="38"/>
        <end position="186"/>
    </location>
</feature>
<gene>
    <name evidence="3" type="ORF">A4X20_27905</name>
</gene>
<dbReference type="Proteomes" id="UP000078396">
    <property type="component" value="Unassembled WGS sequence"/>
</dbReference>